<keyword evidence="3" id="KW-0479">Metal-binding</keyword>
<dbReference type="Pfam" id="PF00042">
    <property type="entry name" value="Globin"/>
    <property type="match status" value="1"/>
</dbReference>
<dbReference type="SUPFAM" id="SSF46458">
    <property type="entry name" value="Globin-like"/>
    <property type="match status" value="1"/>
</dbReference>
<evidence type="ECO:0000313" key="7">
    <source>
        <dbReference type="EMBL" id="GAA1736584.1"/>
    </source>
</evidence>
<dbReference type="RefSeq" id="WP_344249934.1">
    <property type="nucleotide sequence ID" value="NZ_BAAAPM010000008.1"/>
</dbReference>
<dbReference type="InterPro" id="IPR000971">
    <property type="entry name" value="Globin"/>
</dbReference>
<sequence length="147" mass="15665">MSVPMLSPASAEVVRATLPAVDGAIDEITHRFYRTLQEAHPDLVREMFDAARLADGTQQRALAAAIASCAALLVADDAADPATVLAPVARRHRAVGVQAPQYDVVHEHLFAAIADVLGDAATPEVAAAWNDVYQVMARTLIDLEARN</sequence>
<evidence type="ECO:0000256" key="1">
    <source>
        <dbReference type="ARBA" id="ARBA00022617"/>
    </source>
</evidence>
<evidence type="ECO:0000256" key="4">
    <source>
        <dbReference type="ARBA" id="ARBA00023004"/>
    </source>
</evidence>
<dbReference type="Gene3D" id="1.10.490.10">
    <property type="entry name" value="Globins"/>
    <property type="match status" value="1"/>
</dbReference>
<dbReference type="Proteomes" id="UP001501138">
    <property type="component" value="Unassembled WGS sequence"/>
</dbReference>
<feature type="domain" description="Globin" evidence="6">
    <location>
        <begin position="5"/>
        <end position="145"/>
    </location>
</feature>
<keyword evidence="5" id="KW-0813">Transport</keyword>
<dbReference type="EMBL" id="BAAAPM010000008">
    <property type="protein sequence ID" value="GAA1736584.1"/>
    <property type="molecule type" value="Genomic_DNA"/>
</dbReference>
<dbReference type="PANTHER" id="PTHR43396">
    <property type="entry name" value="FLAVOHEMOPROTEIN"/>
    <property type="match status" value="1"/>
</dbReference>
<dbReference type="InterPro" id="IPR009050">
    <property type="entry name" value="Globin-like_sf"/>
</dbReference>
<dbReference type="PROSITE" id="PS01033">
    <property type="entry name" value="GLOBIN"/>
    <property type="match status" value="1"/>
</dbReference>
<accession>A0ABN2JRI9</accession>
<organism evidence="7 8">
    <name type="scientific">Isoptericola hypogeus</name>
    <dbReference type="NCBI Taxonomy" id="300179"/>
    <lineage>
        <taxon>Bacteria</taxon>
        <taxon>Bacillati</taxon>
        <taxon>Actinomycetota</taxon>
        <taxon>Actinomycetes</taxon>
        <taxon>Micrococcales</taxon>
        <taxon>Promicromonosporaceae</taxon>
        <taxon>Isoptericola</taxon>
    </lineage>
</organism>
<protein>
    <recommendedName>
        <fullName evidence="6">Globin domain-containing protein</fullName>
    </recommendedName>
</protein>
<gene>
    <name evidence="7" type="ORF">GCM10009809_34740</name>
</gene>
<keyword evidence="2 5" id="KW-0561">Oxygen transport</keyword>
<keyword evidence="4" id="KW-0408">Iron</keyword>
<evidence type="ECO:0000256" key="3">
    <source>
        <dbReference type="ARBA" id="ARBA00022723"/>
    </source>
</evidence>
<evidence type="ECO:0000259" key="6">
    <source>
        <dbReference type="PROSITE" id="PS01033"/>
    </source>
</evidence>
<evidence type="ECO:0000313" key="8">
    <source>
        <dbReference type="Proteomes" id="UP001501138"/>
    </source>
</evidence>
<keyword evidence="8" id="KW-1185">Reference proteome</keyword>
<proteinExistence type="inferred from homology"/>
<comment type="similarity">
    <text evidence="5">Belongs to the globin family.</text>
</comment>
<comment type="caution">
    <text evidence="7">The sequence shown here is derived from an EMBL/GenBank/DDBJ whole genome shotgun (WGS) entry which is preliminary data.</text>
</comment>
<keyword evidence="1 5" id="KW-0349">Heme</keyword>
<evidence type="ECO:0000256" key="5">
    <source>
        <dbReference type="RuleBase" id="RU000356"/>
    </source>
</evidence>
<reference evidence="7 8" key="1">
    <citation type="journal article" date="2019" name="Int. J. Syst. Evol. Microbiol.">
        <title>The Global Catalogue of Microorganisms (GCM) 10K type strain sequencing project: providing services to taxonomists for standard genome sequencing and annotation.</title>
        <authorList>
            <consortium name="The Broad Institute Genomics Platform"/>
            <consortium name="The Broad Institute Genome Sequencing Center for Infectious Disease"/>
            <person name="Wu L."/>
            <person name="Ma J."/>
        </authorList>
    </citation>
    <scope>NUCLEOTIDE SEQUENCE [LARGE SCALE GENOMIC DNA]</scope>
    <source>
        <strain evidence="7 8">JCM 15589</strain>
    </source>
</reference>
<dbReference type="InterPro" id="IPR012292">
    <property type="entry name" value="Globin/Proto"/>
</dbReference>
<dbReference type="PANTHER" id="PTHR43396:SF3">
    <property type="entry name" value="FLAVOHEMOPROTEIN"/>
    <property type="match status" value="1"/>
</dbReference>
<name>A0ABN2JRI9_9MICO</name>
<evidence type="ECO:0000256" key="2">
    <source>
        <dbReference type="ARBA" id="ARBA00022621"/>
    </source>
</evidence>